<organism evidence="8 9">
    <name type="scientific">Brassica napus</name>
    <name type="common">Rape</name>
    <dbReference type="NCBI Taxonomy" id="3708"/>
    <lineage>
        <taxon>Eukaryota</taxon>
        <taxon>Viridiplantae</taxon>
        <taxon>Streptophyta</taxon>
        <taxon>Embryophyta</taxon>
        <taxon>Tracheophyta</taxon>
        <taxon>Spermatophyta</taxon>
        <taxon>Magnoliopsida</taxon>
        <taxon>eudicotyledons</taxon>
        <taxon>Gunneridae</taxon>
        <taxon>Pentapetalae</taxon>
        <taxon>rosids</taxon>
        <taxon>malvids</taxon>
        <taxon>Brassicales</taxon>
        <taxon>Brassicaceae</taxon>
        <taxon>Brassiceae</taxon>
        <taxon>Brassica</taxon>
    </lineage>
</organism>
<dbReference type="SMART" id="SM00385">
    <property type="entry name" value="CYCLIN"/>
    <property type="match status" value="4"/>
</dbReference>
<evidence type="ECO:0000256" key="5">
    <source>
        <dbReference type="SAM" id="SignalP"/>
    </source>
</evidence>
<feature type="domain" description="Cyclin C-terminal" evidence="7">
    <location>
        <begin position="639"/>
        <end position="762"/>
    </location>
</feature>
<keyword evidence="2 4" id="KW-0195">Cyclin</keyword>
<evidence type="ECO:0000259" key="6">
    <source>
        <dbReference type="SMART" id="SM00385"/>
    </source>
</evidence>
<keyword evidence="3" id="KW-0131">Cell cycle</keyword>
<feature type="domain" description="Cyclin-like" evidence="6">
    <location>
        <begin position="546"/>
        <end position="630"/>
    </location>
</feature>
<keyword evidence="5" id="KW-0732">Signal</keyword>
<feature type="domain" description="Cyclin-like" evidence="6">
    <location>
        <begin position="281"/>
        <end position="369"/>
    </location>
</feature>
<accession>A0ABQ7Y2J4</accession>
<feature type="domain" description="Cyclin-like" evidence="6">
    <location>
        <begin position="643"/>
        <end position="731"/>
    </location>
</feature>
<dbReference type="InterPro" id="IPR039361">
    <property type="entry name" value="Cyclin"/>
</dbReference>
<dbReference type="Pfam" id="PF00134">
    <property type="entry name" value="Cyclin_N"/>
    <property type="match status" value="2"/>
</dbReference>
<feature type="signal peptide" evidence="5">
    <location>
        <begin position="1"/>
        <end position="27"/>
    </location>
</feature>
<dbReference type="Proteomes" id="UP000824890">
    <property type="component" value="Unassembled WGS sequence"/>
</dbReference>
<dbReference type="Pfam" id="PF02984">
    <property type="entry name" value="Cyclin_C"/>
    <property type="match status" value="2"/>
</dbReference>
<evidence type="ECO:0008006" key="10">
    <source>
        <dbReference type="Google" id="ProtNLM"/>
    </source>
</evidence>
<keyword evidence="1" id="KW-0132">Cell division</keyword>
<keyword evidence="9" id="KW-1185">Reference proteome</keyword>
<comment type="caution">
    <text evidence="8">The sequence shown here is derived from an EMBL/GenBank/DDBJ whole genome shotgun (WGS) entry which is preliminary data.</text>
</comment>
<dbReference type="InterPro" id="IPR004367">
    <property type="entry name" value="Cyclin_C-dom"/>
</dbReference>
<evidence type="ECO:0000313" key="9">
    <source>
        <dbReference type="Proteomes" id="UP000824890"/>
    </source>
</evidence>
<evidence type="ECO:0000259" key="7">
    <source>
        <dbReference type="SMART" id="SM01332"/>
    </source>
</evidence>
<dbReference type="InterPro" id="IPR006671">
    <property type="entry name" value="Cyclin_N"/>
</dbReference>
<dbReference type="Gene3D" id="1.10.472.10">
    <property type="entry name" value="Cyclin-like"/>
    <property type="match status" value="4"/>
</dbReference>
<evidence type="ECO:0000256" key="1">
    <source>
        <dbReference type="ARBA" id="ARBA00022618"/>
    </source>
</evidence>
<dbReference type="InterPro" id="IPR048258">
    <property type="entry name" value="Cyclins_cyclin-box"/>
</dbReference>
<gene>
    <name evidence="8" type="ORF">HID58_079624</name>
</gene>
<evidence type="ECO:0000256" key="2">
    <source>
        <dbReference type="ARBA" id="ARBA00023127"/>
    </source>
</evidence>
<protein>
    <recommendedName>
        <fullName evidence="10">Cyclin N-terminal domain-containing protein</fullName>
    </recommendedName>
</protein>
<dbReference type="InterPro" id="IPR036915">
    <property type="entry name" value="Cyclin-like_sf"/>
</dbReference>
<comment type="similarity">
    <text evidence="4">Belongs to the cyclin family.</text>
</comment>
<dbReference type="SUPFAM" id="SSF47954">
    <property type="entry name" value="Cyclin-like"/>
    <property type="match status" value="4"/>
</dbReference>
<feature type="chain" id="PRO_5047052392" description="Cyclin N-terminal domain-containing protein" evidence="5">
    <location>
        <begin position="28"/>
        <end position="776"/>
    </location>
</feature>
<reference evidence="8 9" key="1">
    <citation type="submission" date="2021-05" db="EMBL/GenBank/DDBJ databases">
        <title>Genome Assembly of Synthetic Allotetraploid Brassica napus Reveals Homoeologous Exchanges between Subgenomes.</title>
        <authorList>
            <person name="Davis J.T."/>
        </authorList>
    </citation>
    <scope>NUCLEOTIDE SEQUENCE [LARGE SCALE GENOMIC DNA]</scope>
    <source>
        <strain evidence="9">cv. Da-Ae</strain>
        <tissue evidence="8">Seedling</tissue>
    </source>
</reference>
<dbReference type="CDD" id="cd20562">
    <property type="entry name" value="CYCLIN_AtCycA_like_rpt1"/>
    <property type="match status" value="2"/>
</dbReference>
<feature type="domain" description="Cyclin-like" evidence="6">
    <location>
        <begin position="184"/>
        <end position="268"/>
    </location>
</feature>
<name>A0ABQ7Y2J4_BRANA</name>
<feature type="domain" description="Cyclin C-terminal" evidence="7">
    <location>
        <begin position="277"/>
        <end position="400"/>
    </location>
</feature>
<dbReference type="CDD" id="cd20506">
    <property type="entry name" value="CYCLIN_AtCycA-like_rpt2"/>
    <property type="match status" value="2"/>
</dbReference>
<dbReference type="SMART" id="SM01332">
    <property type="entry name" value="Cyclin_C"/>
    <property type="match status" value="2"/>
</dbReference>
<feature type="non-terminal residue" evidence="8">
    <location>
        <position position="1"/>
    </location>
</feature>
<evidence type="ECO:0000256" key="4">
    <source>
        <dbReference type="RuleBase" id="RU000383"/>
    </source>
</evidence>
<dbReference type="EMBL" id="JAGKQM010000018">
    <property type="protein sequence ID" value="KAH0862413.1"/>
    <property type="molecule type" value="Genomic_DNA"/>
</dbReference>
<evidence type="ECO:0000256" key="3">
    <source>
        <dbReference type="ARBA" id="ARBA00023306"/>
    </source>
</evidence>
<proteinExistence type="inferred from homology"/>
<evidence type="ECO:0000313" key="8">
    <source>
        <dbReference type="EMBL" id="KAH0862413.1"/>
    </source>
</evidence>
<dbReference type="PROSITE" id="PS00292">
    <property type="entry name" value="CYCLINS"/>
    <property type="match status" value="2"/>
</dbReference>
<sequence>AREALFSTRKWRFYSSLFLPLLTLTSSSPPPNLSLSLTFPFSRNLFNPSIMTEKEICVRMTRAAVKRKSTATEDERVTKKRVVLGELPNLSNISVLSSFNQIPKPAKSLGALLRKTAPVALAAVEFGSDIDARSDDPKMCGPYVSDIYEYLRQMEVKPKQRPLPDYMEKVQKDVTPTMRGVLVDWLVEVADEYKLLSETLHLTVSYIDRFLSLKTVNKKRLQLLGVSAMLIASKYEEISPPKVEDFCYITDNTFSKQDVVKMEADILLALQFELGRPTINSFIRRFTRVAQEDFNVPHLQLEPLSCYLSELSILDYKAVKFLPSMLAASAVFLARFIIRPKQHPWNQMLEEYTKYKAADLQECVGIIHDLYLRRRGGALQAVRDKYKHHKFQCVATMPVSPVLPVTFWEDNSTRMTRAAAKRKASTADENPVSKKRVVLGELPNNSNVAAPLIPLQERETQKPKSTLVAAKKQTKNLPIPPAAAVLPQTVDFESGSSDPQMCGPYVADICAYLREMEGKLKQRPLHDYIEKVQSDLTPSMRGVLMDWLVEVAEEYNLVSDTLYLTVSYVDRFLSEKPINRQRLQLVGVSAMLIASKYEEISPPKVEDFVYITDNTFTRQDVVSMEADILLALQFELGCPTIKTFLRRFTRVAQEDFNESLLQIECLCCYLSELSLLDYSCVKFLPSMLAASAVFLARFIIRPKQHPWNQMLEEYTKYKASDLQQPVGIIHDLYLSRRGNSLEAVRNKYKQHKFKCVATMPVSPELPQAFFEDVTIR</sequence>
<dbReference type="PANTHER" id="PTHR10177">
    <property type="entry name" value="CYCLINS"/>
    <property type="match status" value="1"/>
</dbReference>
<dbReference type="InterPro" id="IPR013763">
    <property type="entry name" value="Cyclin-like_dom"/>
</dbReference>